<sequence length="334" mass="37284">CKVKTVNEVSDEPTLPSPTPATPPPPPQQEHIPSPPQADTAPPSPLPIQQPSHNAEISMTLLNTLLETCNTLTKQDANLEQDKIAQAIEITKLKQRVKSLEKRRQFKYSGLKRLRKVRTAQRVESSANTVMDDQGDASKKREIAKLDADDDVTLEEVDDEVSKDDGETDEAEPAKVKEVIEVVTAANLMTEVVTTAATTPITAALVPKVNAPRRRRGMIIQDPKEAATASVNQVKRKERKDNTVMRYQALKMKLVTEAHAMKNMMEEEVSKRKSKSSEHRAAKKQNIDEEVEELKTHLQIVPNDKDDVYTEAIPLALKMLEEHAAAVEKMKRLL</sequence>
<proteinExistence type="predicted"/>
<dbReference type="AlphaFoldDB" id="A0A699KLI4"/>
<dbReference type="EMBL" id="BKCJ010521411">
    <property type="protein sequence ID" value="GFA95487.1"/>
    <property type="molecule type" value="Genomic_DNA"/>
</dbReference>
<feature type="compositionally biased region" description="Basic and acidic residues" evidence="1">
    <location>
        <begin position="268"/>
        <end position="280"/>
    </location>
</feature>
<feature type="region of interest" description="Disordered" evidence="1">
    <location>
        <begin position="1"/>
        <end position="51"/>
    </location>
</feature>
<feature type="region of interest" description="Disordered" evidence="1">
    <location>
        <begin position="268"/>
        <end position="287"/>
    </location>
</feature>
<feature type="region of interest" description="Disordered" evidence="1">
    <location>
        <begin position="122"/>
        <end position="149"/>
    </location>
</feature>
<feature type="non-terminal residue" evidence="2">
    <location>
        <position position="1"/>
    </location>
</feature>
<reference evidence="2" key="1">
    <citation type="journal article" date="2019" name="Sci. Rep.">
        <title>Draft genome of Tanacetum cinerariifolium, the natural source of mosquito coil.</title>
        <authorList>
            <person name="Yamashiro T."/>
            <person name="Shiraishi A."/>
            <person name="Satake H."/>
            <person name="Nakayama K."/>
        </authorList>
    </citation>
    <scope>NUCLEOTIDE SEQUENCE</scope>
</reference>
<feature type="compositionally biased region" description="Polar residues" evidence="1">
    <location>
        <begin position="122"/>
        <end position="131"/>
    </location>
</feature>
<feature type="compositionally biased region" description="Acidic residues" evidence="1">
    <location>
        <begin position="154"/>
        <end position="171"/>
    </location>
</feature>
<feature type="compositionally biased region" description="Basic and acidic residues" evidence="1">
    <location>
        <begin position="136"/>
        <end position="147"/>
    </location>
</feature>
<evidence type="ECO:0000256" key="1">
    <source>
        <dbReference type="SAM" id="MobiDB-lite"/>
    </source>
</evidence>
<gene>
    <name evidence="2" type="ORF">Tci_667459</name>
</gene>
<feature type="compositionally biased region" description="Pro residues" evidence="1">
    <location>
        <begin position="15"/>
        <end position="48"/>
    </location>
</feature>
<feature type="region of interest" description="Disordered" evidence="1">
    <location>
        <begin position="154"/>
        <end position="173"/>
    </location>
</feature>
<evidence type="ECO:0000313" key="2">
    <source>
        <dbReference type="EMBL" id="GFA95487.1"/>
    </source>
</evidence>
<accession>A0A699KLI4</accession>
<organism evidence="2">
    <name type="scientific">Tanacetum cinerariifolium</name>
    <name type="common">Dalmatian daisy</name>
    <name type="synonym">Chrysanthemum cinerariifolium</name>
    <dbReference type="NCBI Taxonomy" id="118510"/>
    <lineage>
        <taxon>Eukaryota</taxon>
        <taxon>Viridiplantae</taxon>
        <taxon>Streptophyta</taxon>
        <taxon>Embryophyta</taxon>
        <taxon>Tracheophyta</taxon>
        <taxon>Spermatophyta</taxon>
        <taxon>Magnoliopsida</taxon>
        <taxon>eudicotyledons</taxon>
        <taxon>Gunneridae</taxon>
        <taxon>Pentapetalae</taxon>
        <taxon>asterids</taxon>
        <taxon>campanulids</taxon>
        <taxon>Asterales</taxon>
        <taxon>Asteraceae</taxon>
        <taxon>Asteroideae</taxon>
        <taxon>Anthemideae</taxon>
        <taxon>Anthemidinae</taxon>
        <taxon>Tanacetum</taxon>
    </lineage>
</organism>
<protein>
    <submittedName>
        <fullName evidence="2">Uncharacterized protein</fullName>
    </submittedName>
</protein>
<name>A0A699KLI4_TANCI</name>
<comment type="caution">
    <text evidence="2">The sequence shown here is derived from an EMBL/GenBank/DDBJ whole genome shotgun (WGS) entry which is preliminary data.</text>
</comment>